<feature type="non-terminal residue" evidence="1">
    <location>
        <position position="201"/>
    </location>
</feature>
<dbReference type="AlphaFoldDB" id="A0AAW0H3P6"/>
<comment type="caution">
    <text evidence="1">The sequence shown here is derived from an EMBL/GenBank/DDBJ whole genome shotgun (WGS) entry which is preliminary data.</text>
</comment>
<dbReference type="Proteomes" id="UP001488838">
    <property type="component" value="Unassembled WGS sequence"/>
</dbReference>
<evidence type="ECO:0000313" key="1">
    <source>
        <dbReference type="EMBL" id="KAK7796028.1"/>
    </source>
</evidence>
<proteinExistence type="predicted"/>
<keyword evidence="2" id="KW-1185">Reference proteome</keyword>
<name>A0AAW0H3P6_MYOGA</name>
<feature type="non-terminal residue" evidence="1">
    <location>
        <position position="1"/>
    </location>
</feature>
<reference evidence="1 2" key="1">
    <citation type="journal article" date="2023" name="bioRxiv">
        <title>Conserved and derived expression patterns and positive selection on dental genes reveal complex evolutionary context of ever-growing rodent molars.</title>
        <authorList>
            <person name="Calamari Z.T."/>
            <person name="Song A."/>
            <person name="Cohen E."/>
            <person name="Akter M."/>
            <person name="Roy R.D."/>
            <person name="Hallikas O."/>
            <person name="Christensen M.M."/>
            <person name="Li P."/>
            <person name="Marangoni P."/>
            <person name="Jernvall J."/>
            <person name="Klein O.D."/>
        </authorList>
    </citation>
    <scope>NUCLEOTIDE SEQUENCE [LARGE SCALE GENOMIC DNA]</scope>
    <source>
        <strain evidence="1">V071</strain>
    </source>
</reference>
<dbReference type="EMBL" id="JBBHLL010001493">
    <property type="protein sequence ID" value="KAK7796028.1"/>
    <property type="molecule type" value="Genomic_DNA"/>
</dbReference>
<sequence>DRKKCLQKYSIVSNNCYFRYDEGVRSGGHPYSLQPLRPRRLSTQKDLEQKEKLHVEMKTKIWATFVVTSEILPFIKWNFLLKINQKRQKALLRSLSFYVLCFRTSPDFALRKIRDDEAELKLRHKDKDQLQKRKRKAIGEGRNPWPCTRHCVPHFNTINPPKKMVTNSKNSVAENLSGSAVQALSADHLEEGQGVAGIGKD</sequence>
<protein>
    <submittedName>
        <fullName evidence="1">Uncharacterized protein</fullName>
    </submittedName>
</protein>
<evidence type="ECO:0000313" key="2">
    <source>
        <dbReference type="Proteomes" id="UP001488838"/>
    </source>
</evidence>
<accession>A0AAW0H3P6</accession>
<gene>
    <name evidence="1" type="ORF">U0070_010821</name>
</gene>
<organism evidence="1 2">
    <name type="scientific">Myodes glareolus</name>
    <name type="common">Bank vole</name>
    <name type="synonym">Clethrionomys glareolus</name>
    <dbReference type="NCBI Taxonomy" id="447135"/>
    <lineage>
        <taxon>Eukaryota</taxon>
        <taxon>Metazoa</taxon>
        <taxon>Chordata</taxon>
        <taxon>Craniata</taxon>
        <taxon>Vertebrata</taxon>
        <taxon>Euteleostomi</taxon>
        <taxon>Mammalia</taxon>
        <taxon>Eutheria</taxon>
        <taxon>Euarchontoglires</taxon>
        <taxon>Glires</taxon>
        <taxon>Rodentia</taxon>
        <taxon>Myomorpha</taxon>
        <taxon>Muroidea</taxon>
        <taxon>Cricetidae</taxon>
        <taxon>Arvicolinae</taxon>
        <taxon>Myodes</taxon>
    </lineage>
</organism>